<proteinExistence type="predicted"/>
<dbReference type="AlphaFoldDB" id="A0A085MFQ5"/>
<evidence type="ECO:0000313" key="1">
    <source>
        <dbReference type="EMBL" id="KFD56051.1"/>
    </source>
</evidence>
<evidence type="ECO:0000313" key="2">
    <source>
        <dbReference type="EMBL" id="KFD65997.1"/>
    </source>
</evidence>
<evidence type="ECO:0000313" key="3">
    <source>
        <dbReference type="Proteomes" id="UP000030764"/>
    </source>
</evidence>
<dbReference type="EMBL" id="KL363196">
    <property type="protein sequence ID" value="KFD56051.1"/>
    <property type="molecule type" value="Genomic_DNA"/>
</dbReference>
<accession>A0A085MFQ5</accession>
<dbReference type="Proteomes" id="UP000030764">
    <property type="component" value="Unassembled WGS sequence"/>
</dbReference>
<sequence>MDLNKRPSGSAIAPAACRARSSIHLLKSSIILLRHFQEFQDTKALHKRPFRSAIASAAHRGQPSVHLPRIFQEFQESKFVHERPSGSAIVSPTLQR</sequence>
<gene>
    <name evidence="1" type="ORF">M513_03175</name>
    <name evidence="2" type="ORF">M514_03175</name>
</gene>
<name>A0A085MFQ5_9BILA</name>
<protein>
    <submittedName>
        <fullName evidence="1">Uncharacterized protein</fullName>
    </submittedName>
</protein>
<dbReference type="EMBL" id="KL367529">
    <property type="protein sequence ID" value="KFD65997.1"/>
    <property type="molecule type" value="Genomic_DNA"/>
</dbReference>
<reference evidence="1 3" key="1">
    <citation type="journal article" date="2014" name="Nat. Genet.">
        <title>Genome and transcriptome of the porcine whipworm Trichuris suis.</title>
        <authorList>
            <person name="Jex A.R."/>
            <person name="Nejsum P."/>
            <person name="Schwarz E.M."/>
            <person name="Hu L."/>
            <person name="Young N.D."/>
            <person name="Hall R.S."/>
            <person name="Korhonen P.K."/>
            <person name="Liao S."/>
            <person name="Thamsborg S."/>
            <person name="Xia J."/>
            <person name="Xu P."/>
            <person name="Wang S."/>
            <person name="Scheerlinck J.P."/>
            <person name="Hofmann A."/>
            <person name="Sternberg P.W."/>
            <person name="Wang J."/>
            <person name="Gasser R.B."/>
        </authorList>
    </citation>
    <scope>NUCLEOTIDE SEQUENCE [LARGE SCALE GENOMIC DNA]</scope>
    <source>
        <strain evidence="2">DCEP-RM93F</strain>
        <strain evidence="1">DCEP-RM93M</strain>
    </source>
</reference>
<dbReference type="Proteomes" id="UP000030758">
    <property type="component" value="Unassembled WGS sequence"/>
</dbReference>
<organism evidence="1 3">
    <name type="scientific">Trichuris suis</name>
    <name type="common">pig whipworm</name>
    <dbReference type="NCBI Taxonomy" id="68888"/>
    <lineage>
        <taxon>Eukaryota</taxon>
        <taxon>Metazoa</taxon>
        <taxon>Ecdysozoa</taxon>
        <taxon>Nematoda</taxon>
        <taxon>Enoplea</taxon>
        <taxon>Dorylaimia</taxon>
        <taxon>Trichinellida</taxon>
        <taxon>Trichuridae</taxon>
        <taxon>Trichuris</taxon>
    </lineage>
</organism>
<keyword evidence="3" id="KW-1185">Reference proteome</keyword>